<dbReference type="OrthoDB" id="6556180at2"/>
<feature type="transmembrane region" description="Helical" evidence="1">
    <location>
        <begin position="98"/>
        <end position="119"/>
    </location>
</feature>
<dbReference type="EMBL" id="CPZJ01000024">
    <property type="protein sequence ID" value="CNG63647.1"/>
    <property type="molecule type" value="Genomic_DNA"/>
</dbReference>
<accession>A0A0T9MZI2</accession>
<evidence type="ECO:0000313" key="2">
    <source>
        <dbReference type="EMBL" id="CNG63647.1"/>
    </source>
</evidence>
<protein>
    <recommendedName>
        <fullName evidence="4">Bis protein</fullName>
    </recommendedName>
</protein>
<dbReference type="Proteomes" id="UP000038750">
    <property type="component" value="Unassembled WGS sequence"/>
</dbReference>
<keyword evidence="1" id="KW-1133">Transmembrane helix</keyword>
<sequence>MAKIYEFPQGADRKRLKQEIASERKKRLKEKTGNPLLKYIKWSWFYLRLLTAGTLHLISVVTLAILGAFSTVIFWIGGLICVVTWFHLDHQFWTAQNFTIPVIGCVWILSLLSAPLVELMNKKTPWYRLLVPDATEAHTDTEHE</sequence>
<organism evidence="2 3">
    <name type="scientific">Yersinia intermedia</name>
    <dbReference type="NCBI Taxonomy" id="631"/>
    <lineage>
        <taxon>Bacteria</taxon>
        <taxon>Pseudomonadati</taxon>
        <taxon>Pseudomonadota</taxon>
        <taxon>Gammaproteobacteria</taxon>
        <taxon>Enterobacterales</taxon>
        <taxon>Yersiniaceae</taxon>
        <taxon>Yersinia</taxon>
    </lineage>
</organism>
<reference evidence="2 3" key="1">
    <citation type="submission" date="2015-03" db="EMBL/GenBank/DDBJ databases">
        <authorList>
            <person name="Murphy D."/>
        </authorList>
    </citation>
    <scope>NUCLEOTIDE SEQUENCE [LARGE SCALE GENOMIC DNA]</scope>
    <source>
        <strain evidence="2 3">BR165/97</strain>
    </source>
</reference>
<evidence type="ECO:0000256" key="1">
    <source>
        <dbReference type="SAM" id="Phobius"/>
    </source>
</evidence>
<proteinExistence type="predicted"/>
<keyword evidence="1" id="KW-0812">Transmembrane</keyword>
<gene>
    <name evidence="2" type="ORF">ERS008530_04272</name>
</gene>
<name>A0A0T9MZI2_YERIN</name>
<feature type="transmembrane region" description="Helical" evidence="1">
    <location>
        <begin position="57"/>
        <end position="86"/>
    </location>
</feature>
<dbReference type="AlphaFoldDB" id="A0A0T9MZI2"/>
<evidence type="ECO:0008006" key="4">
    <source>
        <dbReference type="Google" id="ProtNLM"/>
    </source>
</evidence>
<keyword evidence="1" id="KW-0472">Membrane</keyword>
<evidence type="ECO:0000313" key="3">
    <source>
        <dbReference type="Proteomes" id="UP000038750"/>
    </source>
</evidence>
<dbReference type="RefSeq" id="WP_050074638.1">
    <property type="nucleotide sequence ID" value="NZ_CPZJ01000024.1"/>
</dbReference>